<evidence type="ECO:0000313" key="6">
    <source>
        <dbReference type="Proteomes" id="UP001404956"/>
    </source>
</evidence>
<accession>A0ABP9XGL9</accession>
<dbReference type="PANTHER" id="PTHR11575">
    <property type="entry name" value="5'-NUCLEOTIDASE-RELATED"/>
    <property type="match status" value="1"/>
</dbReference>
<dbReference type="SUPFAM" id="SSF55816">
    <property type="entry name" value="5'-nucleotidase (syn. UDP-sugar hydrolase), C-terminal domain"/>
    <property type="match status" value="1"/>
</dbReference>
<dbReference type="Pfam" id="PF02872">
    <property type="entry name" value="5_nucleotid_C"/>
    <property type="match status" value="1"/>
</dbReference>
<keyword evidence="1" id="KW-0732">Signal</keyword>
<dbReference type="PRINTS" id="PR01607">
    <property type="entry name" value="APYRASEFAMLY"/>
</dbReference>
<sequence length="476" mass="52237">MTRLTLLQLNDLHAYLEPHPEVFWEGGQPVLREAGGLARIGAYFDDVRREASHPVLALDCGDTFHGTGPVVQTRGDFLPELLNPLGLEGMTAHWDFAYGPERLKELVSRLDYPLLACNVTDEHGQLLFLATRLLERGGLRVGVIGVACPQIGDMGSLWSTEHLRVTQGREEVARLVPELRGQGADVVVVLSHLGFPQDCALASEVPGINVILSGHTHTRLEAPAVIGSTVLVQAGCHGSFVTRLDLEVTPEGVQVVHHELKVISPELREDPELAQQVAQRLRPFREAEASTIGEARAILHRATTLSAPADQLLTDAVRWATGADLALSNGWRYGAPIPPGPVSRLAAWNLIPHNPPVSTAELTGQELRDLLEDSLEAVFACDPWQQKGGYVKRLSGLFVSAKLEHPRGQRVLRLEVGGEPVDPQRTYTAAYLTRQALPERYGRQRREWPLRALEALEGYLREAGPYTPPPANVRLT</sequence>
<comment type="caution">
    <text evidence="5">The sequence shown here is derived from an EMBL/GenBank/DDBJ whole genome shotgun (WGS) entry which is preliminary data.</text>
</comment>
<evidence type="ECO:0000259" key="4">
    <source>
        <dbReference type="Pfam" id="PF02872"/>
    </source>
</evidence>
<name>A0ABP9XGL9_9DEIO</name>
<dbReference type="RefSeq" id="WP_345454984.1">
    <property type="nucleotide sequence ID" value="NZ_BAABRV010000005.1"/>
</dbReference>
<dbReference type="PANTHER" id="PTHR11575:SF24">
    <property type="entry name" value="5'-NUCLEOTIDASE"/>
    <property type="match status" value="1"/>
</dbReference>
<keyword evidence="6" id="KW-1185">Reference proteome</keyword>
<comment type="similarity">
    <text evidence="2">Belongs to the 5'-nucleotidase family.</text>
</comment>
<reference evidence="5 6" key="1">
    <citation type="submission" date="2024-02" db="EMBL/GenBank/DDBJ databases">
        <title>Deinococcus aluminii NBRC 112889.</title>
        <authorList>
            <person name="Ichikawa N."/>
            <person name="Katano-Makiyama Y."/>
            <person name="Hidaka K."/>
        </authorList>
    </citation>
    <scope>NUCLEOTIDE SEQUENCE [LARGE SCALE GENOMIC DNA]</scope>
    <source>
        <strain evidence="5 6">NBRC 112889</strain>
    </source>
</reference>
<feature type="domain" description="5'-Nucleotidase C-terminal" evidence="4">
    <location>
        <begin position="308"/>
        <end position="430"/>
    </location>
</feature>
<dbReference type="InterPro" id="IPR004843">
    <property type="entry name" value="Calcineurin-like_PHP"/>
</dbReference>
<dbReference type="Pfam" id="PF00149">
    <property type="entry name" value="Metallophos"/>
    <property type="match status" value="1"/>
</dbReference>
<proteinExistence type="inferred from homology"/>
<evidence type="ECO:0000256" key="1">
    <source>
        <dbReference type="ARBA" id="ARBA00022729"/>
    </source>
</evidence>
<dbReference type="Proteomes" id="UP001404956">
    <property type="component" value="Unassembled WGS sequence"/>
</dbReference>
<dbReference type="InterPro" id="IPR006179">
    <property type="entry name" value="5_nucleotidase/apyrase"/>
</dbReference>
<dbReference type="InterPro" id="IPR029052">
    <property type="entry name" value="Metallo-depent_PP-like"/>
</dbReference>
<evidence type="ECO:0000313" key="5">
    <source>
        <dbReference type="EMBL" id="GAA5534028.1"/>
    </source>
</evidence>
<organism evidence="5 6">
    <name type="scientific">Deinococcus aluminii</name>
    <dbReference type="NCBI Taxonomy" id="1656885"/>
    <lineage>
        <taxon>Bacteria</taxon>
        <taxon>Thermotogati</taxon>
        <taxon>Deinococcota</taxon>
        <taxon>Deinococci</taxon>
        <taxon>Deinococcales</taxon>
        <taxon>Deinococcaceae</taxon>
        <taxon>Deinococcus</taxon>
    </lineage>
</organism>
<evidence type="ECO:0000259" key="3">
    <source>
        <dbReference type="Pfam" id="PF00149"/>
    </source>
</evidence>
<dbReference type="EMBL" id="BAABRV010000005">
    <property type="protein sequence ID" value="GAA5534028.1"/>
    <property type="molecule type" value="Genomic_DNA"/>
</dbReference>
<evidence type="ECO:0000256" key="2">
    <source>
        <dbReference type="RuleBase" id="RU362119"/>
    </source>
</evidence>
<feature type="domain" description="Calcineurin-like phosphoesterase" evidence="3">
    <location>
        <begin position="5"/>
        <end position="218"/>
    </location>
</feature>
<gene>
    <name evidence="5" type="primary">mggB</name>
    <name evidence="5" type="ORF">Dalu01_02436</name>
</gene>
<dbReference type="SUPFAM" id="SSF56300">
    <property type="entry name" value="Metallo-dependent phosphatases"/>
    <property type="match status" value="1"/>
</dbReference>
<dbReference type="Gene3D" id="3.90.780.10">
    <property type="entry name" value="5'-Nucleotidase, C-terminal domain"/>
    <property type="match status" value="1"/>
</dbReference>
<keyword evidence="2" id="KW-0378">Hydrolase</keyword>
<dbReference type="InterPro" id="IPR008334">
    <property type="entry name" value="5'-Nucleotdase_C"/>
</dbReference>
<dbReference type="InterPro" id="IPR036907">
    <property type="entry name" value="5'-Nucleotdase_C_sf"/>
</dbReference>
<dbReference type="Gene3D" id="3.60.21.10">
    <property type="match status" value="1"/>
</dbReference>
<protein>
    <submittedName>
        <fullName evidence="5">Mannosylglucosyl-3-phosphoglycerate phosphatase</fullName>
    </submittedName>
</protein>
<keyword evidence="2" id="KW-0547">Nucleotide-binding</keyword>